<gene>
    <name evidence="1" type="ORF">COV05_02450</name>
</gene>
<evidence type="ECO:0000313" key="1">
    <source>
        <dbReference type="EMBL" id="PJE76860.1"/>
    </source>
</evidence>
<evidence type="ECO:0000313" key="2">
    <source>
        <dbReference type="Proteomes" id="UP000231436"/>
    </source>
</evidence>
<sequence>MGGYVASTFQLATCPKALSKPPKDTQTEARPKMNTTLLLGLLAFVTPGDTYGKTDDGMTPDAVKRFAMDKDFTEVEISTEHGPRKEGLAQMFGRLWGRVLE</sequence>
<organism evidence="1 2">
    <name type="scientific">Candidatus Uhrbacteria bacterium CG10_big_fil_rev_8_21_14_0_10_48_16</name>
    <dbReference type="NCBI Taxonomy" id="1975038"/>
    <lineage>
        <taxon>Bacteria</taxon>
        <taxon>Candidatus Uhriibacteriota</taxon>
    </lineage>
</organism>
<dbReference type="Proteomes" id="UP000231436">
    <property type="component" value="Unassembled WGS sequence"/>
</dbReference>
<protein>
    <submittedName>
        <fullName evidence="1">Uncharacterized protein</fullName>
    </submittedName>
</protein>
<dbReference type="AlphaFoldDB" id="A0A2M8LHD9"/>
<name>A0A2M8LHD9_9BACT</name>
<comment type="caution">
    <text evidence="1">The sequence shown here is derived from an EMBL/GenBank/DDBJ whole genome shotgun (WGS) entry which is preliminary data.</text>
</comment>
<reference evidence="2" key="1">
    <citation type="submission" date="2017-09" db="EMBL/GenBank/DDBJ databases">
        <title>Depth-based differentiation of microbial function through sediment-hosted aquifers and enrichment of novel symbionts in the deep terrestrial subsurface.</title>
        <authorList>
            <person name="Probst A.J."/>
            <person name="Ladd B."/>
            <person name="Jarett J.K."/>
            <person name="Geller-Mcgrath D.E."/>
            <person name="Sieber C.M.K."/>
            <person name="Emerson J.B."/>
            <person name="Anantharaman K."/>
            <person name="Thomas B.C."/>
            <person name="Malmstrom R."/>
            <person name="Stieglmeier M."/>
            <person name="Klingl A."/>
            <person name="Woyke T."/>
            <person name="Ryan C.M."/>
            <person name="Banfield J.F."/>
        </authorList>
    </citation>
    <scope>NUCLEOTIDE SEQUENCE [LARGE SCALE GENOMIC DNA]</scope>
</reference>
<proteinExistence type="predicted"/>
<dbReference type="EMBL" id="PFEU01000009">
    <property type="protein sequence ID" value="PJE76860.1"/>
    <property type="molecule type" value="Genomic_DNA"/>
</dbReference>
<accession>A0A2M8LHD9</accession>